<evidence type="ECO:0000313" key="3">
    <source>
        <dbReference type="Proteomes" id="UP000235347"/>
    </source>
</evidence>
<accession>A0A2N7VR13</accession>
<evidence type="ECO:0000256" key="1">
    <source>
        <dbReference type="SAM" id="MobiDB-lite"/>
    </source>
</evidence>
<evidence type="ECO:0000313" key="2">
    <source>
        <dbReference type="EMBL" id="PMS19575.1"/>
    </source>
</evidence>
<protein>
    <submittedName>
        <fullName evidence="2">Uncharacterized protein</fullName>
    </submittedName>
</protein>
<proteinExistence type="predicted"/>
<dbReference type="AlphaFoldDB" id="A0A2N7VR13"/>
<feature type="region of interest" description="Disordered" evidence="1">
    <location>
        <begin position="1"/>
        <end position="58"/>
    </location>
</feature>
<dbReference type="Proteomes" id="UP000235347">
    <property type="component" value="Unassembled WGS sequence"/>
</dbReference>
<gene>
    <name evidence="2" type="ORF">C0Z19_21325</name>
</gene>
<keyword evidence="3" id="KW-1185">Reference proteome</keyword>
<comment type="caution">
    <text evidence="2">The sequence shown here is derived from an EMBL/GenBank/DDBJ whole genome shotgun (WGS) entry which is preliminary data.</text>
</comment>
<dbReference type="EMBL" id="PNYB01000021">
    <property type="protein sequence ID" value="PMS19575.1"/>
    <property type="molecule type" value="Genomic_DNA"/>
</dbReference>
<reference evidence="2 3" key="1">
    <citation type="submission" date="2018-01" db="EMBL/GenBank/DDBJ databases">
        <title>Whole genome analyses suggest that Burkholderia sensu lato contains two further novel genera in the rhizoxinica-symbiotica group Mycetohabitans gen. nov., and Trinickia gen. nov.: implications for the evolution of diazotrophy and nodulation in the Burkholderiaceae.</title>
        <authorList>
            <person name="Estrada-de los Santos P."/>
            <person name="Palmer M."/>
            <person name="Chavez-Ramirez B."/>
            <person name="Beukes C."/>
            <person name="Steenkamp E.T."/>
            <person name="Hirsch A.M."/>
            <person name="Manyaka P."/>
            <person name="Maluk M."/>
            <person name="Lafos M."/>
            <person name="Crook M."/>
            <person name="Gross E."/>
            <person name="Simon M.F."/>
            <person name="Bueno dos Reis Junior F."/>
            <person name="Poole P.S."/>
            <person name="Venter S.N."/>
            <person name="James E.K."/>
        </authorList>
    </citation>
    <scope>NUCLEOTIDE SEQUENCE [LARGE SCALE GENOMIC DNA]</scope>
    <source>
        <strain evidence="2 3">GP25-8</strain>
    </source>
</reference>
<sequence>MPRSMLDALMLNGHGHAGELSEGPKAEKVPSRMGQAKPPETGGGGIDTKPACGQGDEASRDRFDAAKFLYVGPRSAFRA</sequence>
<feature type="compositionally biased region" description="Basic and acidic residues" evidence="1">
    <location>
        <begin position="16"/>
        <end position="30"/>
    </location>
</feature>
<organism evidence="2 3">
    <name type="scientific">Trinickia soli</name>
    <dbReference type="NCBI Taxonomy" id="380675"/>
    <lineage>
        <taxon>Bacteria</taxon>
        <taxon>Pseudomonadati</taxon>
        <taxon>Pseudomonadota</taxon>
        <taxon>Betaproteobacteria</taxon>
        <taxon>Burkholderiales</taxon>
        <taxon>Burkholderiaceae</taxon>
        <taxon>Trinickia</taxon>
    </lineage>
</organism>
<name>A0A2N7VR13_9BURK</name>